<feature type="compositionally biased region" description="Polar residues" evidence="3">
    <location>
        <begin position="532"/>
        <end position="543"/>
    </location>
</feature>
<evidence type="ECO:0000256" key="2">
    <source>
        <dbReference type="ARBA" id="ARBA00024341"/>
    </source>
</evidence>
<comment type="similarity">
    <text evidence="2">Belongs to the IQD family.</text>
</comment>
<dbReference type="Pfam" id="PF00612">
    <property type="entry name" value="IQ"/>
    <property type="match status" value="2"/>
</dbReference>
<keyword evidence="5" id="KW-1185">Reference proteome</keyword>
<dbReference type="SMART" id="SM00015">
    <property type="entry name" value="IQ"/>
    <property type="match status" value="2"/>
</dbReference>
<dbReference type="PROSITE" id="PS50096">
    <property type="entry name" value="IQ"/>
    <property type="match status" value="2"/>
</dbReference>
<organism evidence="4 5">
    <name type="scientific">Acer yangbiense</name>
    <dbReference type="NCBI Taxonomy" id="1000413"/>
    <lineage>
        <taxon>Eukaryota</taxon>
        <taxon>Viridiplantae</taxon>
        <taxon>Streptophyta</taxon>
        <taxon>Embryophyta</taxon>
        <taxon>Tracheophyta</taxon>
        <taxon>Spermatophyta</taxon>
        <taxon>Magnoliopsida</taxon>
        <taxon>eudicotyledons</taxon>
        <taxon>Gunneridae</taxon>
        <taxon>Pentapetalae</taxon>
        <taxon>rosids</taxon>
        <taxon>malvids</taxon>
        <taxon>Sapindales</taxon>
        <taxon>Sapindaceae</taxon>
        <taxon>Hippocastanoideae</taxon>
        <taxon>Acereae</taxon>
        <taxon>Acer</taxon>
    </lineage>
</organism>
<evidence type="ECO:0000256" key="3">
    <source>
        <dbReference type="SAM" id="MobiDB-lite"/>
    </source>
</evidence>
<feature type="region of interest" description="Disordered" evidence="3">
    <location>
        <begin position="429"/>
        <end position="473"/>
    </location>
</feature>
<gene>
    <name evidence="4" type="ORF">EZV62_021264</name>
</gene>
<feature type="compositionally biased region" description="Basic and acidic residues" evidence="3">
    <location>
        <begin position="28"/>
        <end position="38"/>
    </location>
</feature>
<dbReference type="Proteomes" id="UP000323000">
    <property type="component" value="Chromosome 10"/>
</dbReference>
<feature type="region of interest" description="Disordered" evidence="3">
    <location>
        <begin position="651"/>
        <end position="861"/>
    </location>
</feature>
<feature type="compositionally biased region" description="Polar residues" evidence="3">
    <location>
        <begin position="699"/>
        <end position="709"/>
    </location>
</feature>
<protein>
    <submittedName>
        <fullName evidence="4">Uncharacterized protein</fullName>
    </submittedName>
</protein>
<feature type="compositionally biased region" description="Basic and acidic residues" evidence="3">
    <location>
        <begin position="658"/>
        <end position="680"/>
    </location>
</feature>
<proteinExistence type="inferred from homology"/>
<keyword evidence="1" id="KW-0112">Calmodulin-binding</keyword>
<dbReference type="InterPro" id="IPR000048">
    <property type="entry name" value="IQ_motif_EF-hand-BS"/>
</dbReference>
<accession>A0A5C7H685</accession>
<feature type="region of interest" description="Disordered" evidence="3">
    <location>
        <begin position="17"/>
        <end position="39"/>
    </location>
</feature>
<feature type="compositionally biased region" description="Low complexity" evidence="3">
    <location>
        <begin position="381"/>
        <end position="392"/>
    </location>
</feature>
<dbReference type="PANTHER" id="PTHR32295">
    <property type="entry name" value="IQ-DOMAIN 5-RELATED"/>
    <property type="match status" value="1"/>
</dbReference>
<feature type="region of interest" description="Disordered" evidence="3">
    <location>
        <begin position="373"/>
        <end position="396"/>
    </location>
</feature>
<feature type="compositionally biased region" description="Polar residues" evidence="3">
    <location>
        <begin position="439"/>
        <end position="463"/>
    </location>
</feature>
<feature type="region of interest" description="Disordered" evidence="3">
    <location>
        <begin position="516"/>
        <end position="543"/>
    </location>
</feature>
<evidence type="ECO:0000256" key="1">
    <source>
        <dbReference type="ARBA" id="ARBA00022860"/>
    </source>
</evidence>
<evidence type="ECO:0000313" key="5">
    <source>
        <dbReference type="Proteomes" id="UP000323000"/>
    </source>
</evidence>
<feature type="compositionally biased region" description="Polar residues" evidence="3">
    <location>
        <begin position="841"/>
        <end position="861"/>
    </location>
</feature>
<name>A0A5C7H685_9ROSI</name>
<sequence length="861" mass="94681">MGRSTTTSCFKIITCGSDSADNNDLDVSESKGSNDRRGWSFRKRSARHRVLSNTVISETPSSVKKEIPESAELNFQPPNNSTIPEKISVVQFTDEKPQLSTPTDLNTPDIPEKVSVVQFTDEKPQLSAPEKAPENLKVPETETIVPDDTESKPDSDLDESVVIVIQGAVRGFLAQRELLKLKNVIKLQAAVRGHLVRRHAVGTLRCVQSIVKMQVLVRARLARLSPNSSLTENKVDGKEEKDDHSSKTVVLDYVVNAMISNEYNSNLILAFNCGTCLSGNENSETNANVTYSSIEKLLSNRFARQLMESTPKTEPIRIKCDPAKQDSAWNWLERWMTVSYAKQSVKPESVVEQPEKENYETFGSPVETRIPSEVSCDSADSNSSVKETVVTSESEENLITYETDKFNFQSCQPTSSYRDDSEPFQSEYTNLSDVKENSVEITSHQTSDEVSQTEPNSIPSNPETEPEQPKRSMKRIASENLEAEGMRYGFGSRKTSNPTFIAAQSKFEDLSLTTSSGRSVSSTHQDVPVDSNVDTISSGTDTLTRTKEPSIAENSLPHYLRNVYGAGSECGTELSISSTLDSPDRFEVETAEFEHEAKVSEKEICNPNNTNNLDVKADDAASSIQVCDVANTVVDQSEKVDLVQGESIDSVVVTESPQVEHKPESNASDLHKESDSETRRQAYRSLSPEASPRSHITVPESQGTPSSQVSIKSKKNKSEKSGSSRKRKPLSAGKGSPSNPNNDSGARSSTEQLPRDQKNGKRRNSFGSTRTDNVDQEPGDSSSSSSIPRFMQVTESARAKIQANNSPRSSPDLQDRDIYIKKRHSLPVANGRQGSPRIQRPMSQAQHGVKGNGTQPLPGTS</sequence>
<dbReference type="PANTHER" id="PTHR32295:SF154">
    <property type="entry name" value="PROTEIN IQ-DOMAIN 32"/>
    <property type="match status" value="1"/>
</dbReference>
<feature type="compositionally biased region" description="Polar residues" evidence="3">
    <location>
        <begin position="802"/>
        <end position="812"/>
    </location>
</feature>
<feature type="compositionally biased region" description="Polar residues" evidence="3">
    <location>
        <begin position="736"/>
        <end position="752"/>
    </location>
</feature>
<dbReference type="Gene3D" id="1.20.5.190">
    <property type="match status" value="1"/>
</dbReference>
<comment type="caution">
    <text evidence="4">The sequence shown here is derived from an EMBL/GenBank/DDBJ whole genome shotgun (WGS) entry which is preliminary data.</text>
</comment>
<dbReference type="EMBL" id="VAHF01000010">
    <property type="protein sequence ID" value="TXG52095.1"/>
    <property type="molecule type" value="Genomic_DNA"/>
</dbReference>
<dbReference type="GO" id="GO:0005516">
    <property type="term" value="F:calmodulin binding"/>
    <property type="evidence" value="ECO:0007669"/>
    <property type="project" value="UniProtKB-KW"/>
</dbReference>
<dbReference type="AlphaFoldDB" id="A0A5C7H685"/>
<dbReference type="OrthoDB" id="1747078at2759"/>
<evidence type="ECO:0000313" key="4">
    <source>
        <dbReference type="EMBL" id="TXG52095.1"/>
    </source>
</evidence>
<reference evidence="5" key="1">
    <citation type="journal article" date="2019" name="Gigascience">
        <title>De novo genome assembly of the endangered Acer yangbiense, a plant species with extremely small populations endemic to Yunnan Province, China.</title>
        <authorList>
            <person name="Yang J."/>
            <person name="Wariss H.M."/>
            <person name="Tao L."/>
            <person name="Zhang R."/>
            <person name="Yun Q."/>
            <person name="Hollingsworth P."/>
            <person name="Dao Z."/>
            <person name="Luo G."/>
            <person name="Guo H."/>
            <person name="Ma Y."/>
            <person name="Sun W."/>
        </authorList>
    </citation>
    <scope>NUCLEOTIDE SEQUENCE [LARGE SCALE GENOMIC DNA]</scope>
    <source>
        <strain evidence="5">cv. Malutang</strain>
    </source>
</reference>